<dbReference type="RefSeq" id="WP_344530437.1">
    <property type="nucleotide sequence ID" value="NZ_BAAAPE010000011.1"/>
</dbReference>
<organism evidence="2 3">
    <name type="scientific">Streptomyces albiaxialis</name>
    <dbReference type="NCBI Taxonomy" id="329523"/>
    <lineage>
        <taxon>Bacteria</taxon>
        <taxon>Bacillati</taxon>
        <taxon>Actinomycetota</taxon>
        <taxon>Actinomycetes</taxon>
        <taxon>Kitasatosporales</taxon>
        <taxon>Streptomycetaceae</taxon>
        <taxon>Streptomyces</taxon>
    </lineage>
</organism>
<evidence type="ECO:0000259" key="1">
    <source>
        <dbReference type="Pfam" id="PF13460"/>
    </source>
</evidence>
<proteinExistence type="predicted"/>
<dbReference type="PANTHER" id="PTHR43355">
    <property type="entry name" value="FLAVIN REDUCTASE (NADPH)"/>
    <property type="match status" value="1"/>
</dbReference>
<evidence type="ECO:0000313" key="3">
    <source>
        <dbReference type="Proteomes" id="UP001500016"/>
    </source>
</evidence>
<dbReference type="Pfam" id="PF13460">
    <property type="entry name" value="NAD_binding_10"/>
    <property type="match status" value="1"/>
</dbReference>
<sequence length="214" mass="22647">MKIVLLGATGMVGSRIATEALSREHEVTAITRSGLAPEDGNPRLTAVAADASNPERIAELAAGHDVVASALVPPRDGSDPREPFSALYDDVLRGVRQSGVRRIVIVGGAGSLLVGPGEMLLDSPGFPDAYKGEALAHHDLLTKLRDVEYLDWTYISPAPEIAPGVRTGTYRIGGERLLTGDDGTSSISAEDYAIAFVDELESAEHPNERISVVH</sequence>
<dbReference type="InterPro" id="IPR036291">
    <property type="entry name" value="NAD(P)-bd_dom_sf"/>
</dbReference>
<reference evidence="3" key="1">
    <citation type="journal article" date="2019" name="Int. J. Syst. Evol. Microbiol.">
        <title>The Global Catalogue of Microorganisms (GCM) 10K type strain sequencing project: providing services to taxonomists for standard genome sequencing and annotation.</title>
        <authorList>
            <consortium name="The Broad Institute Genomics Platform"/>
            <consortium name="The Broad Institute Genome Sequencing Center for Infectious Disease"/>
            <person name="Wu L."/>
            <person name="Ma J."/>
        </authorList>
    </citation>
    <scope>NUCLEOTIDE SEQUENCE [LARGE SCALE GENOMIC DNA]</scope>
    <source>
        <strain evidence="3">JCM 15478</strain>
    </source>
</reference>
<evidence type="ECO:0000313" key="2">
    <source>
        <dbReference type="EMBL" id="GAA2082400.1"/>
    </source>
</evidence>
<protein>
    <submittedName>
        <fullName evidence="2">NAD(P)H-binding protein</fullName>
    </submittedName>
</protein>
<keyword evidence="3" id="KW-1185">Reference proteome</keyword>
<dbReference type="Proteomes" id="UP001500016">
    <property type="component" value="Unassembled WGS sequence"/>
</dbReference>
<dbReference type="SUPFAM" id="SSF51735">
    <property type="entry name" value="NAD(P)-binding Rossmann-fold domains"/>
    <property type="match status" value="1"/>
</dbReference>
<name>A0ABP5HML4_9ACTN</name>
<comment type="caution">
    <text evidence="2">The sequence shown here is derived from an EMBL/GenBank/DDBJ whole genome shotgun (WGS) entry which is preliminary data.</text>
</comment>
<dbReference type="PANTHER" id="PTHR43355:SF2">
    <property type="entry name" value="FLAVIN REDUCTASE (NADPH)"/>
    <property type="match status" value="1"/>
</dbReference>
<gene>
    <name evidence="2" type="ORF">GCM10009801_42110</name>
</gene>
<dbReference type="EMBL" id="BAAAPE010000011">
    <property type="protein sequence ID" value="GAA2082400.1"/>
    <property type="molecule type" value="Genomic_DNA"/>
</dbReference>
<dbReference type="Gene3D" id="3.40.50.720">
    <property type="entry name" value="NAD(P)-binding Rossmann-like Domain"/>
    <property type="match status" value="1"/>
</dbReference>
<dbReference type="CDD" id="cd05244">
    <property type="entry name" value="BVR-B_like_SDR_a"/>
    <property type="match status" value="1"/>
</dbReference>
<accession>A0ABP5HML4</accession>
<dbReference type="InterPro" id="IPR051606">
    <property type="entry name" value="Polyketide_Oxido-like"/>
</dbReference>
<dbReference type="InterPro" id="IPR016040">
    <property type="entry name" value="NAD(P)-bd_dom"/>
</dbReference>
<feature type="domain" description="NAD(P)-binding" evidence="1">
    <location>
        <begin position="7"/>
        <end position="200"/>
    </location>
</feature>